<feature type="transmembrane region" description="Helical" evidence="1">
    <location>
        <begin position="12"/>
        <end position="32"/>
    </location>
</feature>
<organism evidence="2 3">
    <name type="scientific">Actinotignum urinale</name>
    <dbReference type="NCBI Taxonomy" id="190146"/>
    <lineage>
        <taxon>Bacteria</taxon>
        <taxon>Bacillati</taxon>
        <taxon>Actinomycetota</taxon>
        <taxon>Actinomycetes</taxon>
        <taxon>Actinomycetales</taxon>
        <taxon>Actinomycetaceae</taxon>
        <taxon>Actinotignum</taxon>
    </lineage>
</organism>
<protein>
    <recommendedName>
        <fullName evidence="4">NADH dehydrogenase subunit 6</fullName>
    </recommendedName>
</protein>
<comment type="caution">
    <text evidence="2">The sequence shown here is derived from an EMBL/GenBank/DDBJ whole genome shotgun (WGS) entry which is preliminary data.</text>
</comment>
<proteinExistence type="predicted"/>
<evidence type="ECO:0000256" key="1">
    <source>
        <dbReference type="SAM" id="Phobius"/>
    </source>
</evidence>
<keyword evidence="1" id="KW-0472">Membrane</keyword>
<evidence type="ECO:0000313" key="3">
    <source>
        <dbReference type="Proteomes" id="UP001275049"/>
    </source>
</evidence>
<keyword evidence="1" id="KW-0812">Transmembrane</keyword>
<evidence type="ECO:0008006" key="4">
    <source>
        <dbReference type="Google" id="ProtNLM"/>
    </source>
</evidence>
<accession>A0ABU5G7W1</accession>
<feature type="transmembrane region" description="Helical" evidence="1">
    <location>
        <begin position="38"/>
        <end position="62"/>
    </location>
</feature>
<name>A0ABU5G7W1_9ACTO</name>
<dbReference type="RefSeq" id="WP_320754758.1">
    <property type="nucleotide sequence ID" value="NZ_JAWNGA010000001.1"/>
</dbReference>
<feature type="transmembrane region" description="Helical" evidence="1">
    <location>
        <begin position="69"/>
        <end position="87"/>
    </location>
</feature>
<sequence length="89" mass="9683">MKYAFLYFTKNSLSAVYGAGFVFLVCLLGFVGGVVGVMVFWFDVVGVGCVLFFLVVFGWLVLVGGGWDVCFPCGFVLLGLCVVVHRVRV</sequence>
<keyword evidence="1" id="KW-1133">Transmembrane helix</keyword>
<dbReference type="Proteomes" id="UP001275049">
    <property type="component" value="Unassembled WGS sequence"/>
</dbReference>
<keyword evidence="3" id="KW-1185">Reference proteome</keyword>
<evidence type="ECO:0000313" key="2">
    <source>
        <dbReference type="EMBL" id="MDY5132131.1"/>
    </source>
</evidence>
<dbReference type="EMBL" id="JAWNGA010000001">
    <property type="protein sequence ID" value="MDY5132131.1"/>
    <property type="molecule type" value="Genomic_DNA"/>
</dbReference>
<gene>
    <name evidence="2" type="ORF">R6G86_00005</name>
</gene>
<reference evidence="2 3" key="1">
    <citation type="submission" date="2023-10" db="EMBL/GenBank/DDBJ databases">
        <title>Whole Genome based description of the genera Actinobaculum and Actinotignum reveals a complex phylogenetic relationship within the species included in the genus Actinotignum.</title>
        <authorList>
            <person name="Jensen C.S."/>
            <person name="Dargis R."/>
            <person name="Kemp M."/>
            <person name="Christensen J.J."/>
        </authorList>
    </citation>
    <scope>NUCLEOTIDE SEQUENCE [LARGE SCALE GENOMIC DNA]</scope>
    <source>
        <strain evidence="2 3">SLA_B974</strain>
    </source>
</reference>